<dbReference type="OrthoDB" id="6887691at2"/>
<evidence type="ECO:0000313" key="1">
    <source>
        <dbReference type="EMBL" id="TFH78290.1"/>
    </source>
</evidence>
<dbReference type="Proteomes" id="UP000297555">
    <property type="component" value="Unassembled WGS sequence"/>
</dbReference>
<protein>
    <submittedName>
        <fullName evidence="1">Uncharacterized protein</fullName>
    </submittedName>
</protein>
<comment type="caution">
    <text evidence="1">The sequence shown here is derived from an EMBL/GenBank/DDBJ whole genome shotgun (WGS) entry which is preliminary data.</text>
</comment>
<sequence>MAVTASLQGVKSKAASHNFHFEVLAAGVWDVARIQLNNEPDITTWGERAKFPRTQQVHTIKLIVDEGSSLLGREIRLALTGYSSPSELNITSVQPALGVNRLLTSAGLQWQLNSTKGGAYNLQLEASRILKLSPGNAMSLGPVTSEEVTGVS</sequence>
<gene>
    <name evidence="1" type="ORF">E4J90_21985</name>
</gene>
<accession>A0A4Y8VC45</accession>
<reference evidence="1 2" key="1">
    <citation type="submission" date="2019-03" db="EMBL/GenBank/DDBJ databases">
        <title>Draft genome sequence of humic substances-degrading Pseudomonas kribbensis CHA-19 from forest soil.</title>
        <authorList>
            <person name="Kim D."/>
        </authorList>
    </citation>
    <scope>NUCLEOTIDE SEQUENCE [LARGE SCALE GENOMIC DNA]</scope>
    <source>
        <strain evidence="1 2">CHA-19</strain>
    </source>
</reference>
<evidence type="ECO:0000313" key="2">
    <source>
        <dbReference type="Proteomes" id="UP000297555"/>
    </source>
</evidence>
<organism evidence="1 2">
    <name type="scientific">Pseudomonas kribbensis</name>
    <dbReference type="NCBI Taxonomy" id="1628086"/>
    <lineage>
        <taxon>Bacteria</taxon>
        <taxon>Pseudomonadati</taxon>
        <taxon>Pseudomonadota</taxon>
        <taxon>Gammaproteobacteria</taxon>
        <taxon>Pseudomonadales</taxon>
        <taxon>Pseudomonadaceae</taxon>
        <taxon>Pseudomonas</taxon>
    </lineage>
</organism>
<name>A0A4Y8VC45_9PSED</name>
<dbReference type="EMBL" id="SPDQ01000022">
    <property type="protein sequence ID" value="TFH78290.1"/>
    <property type="molecule type" value="Genomic_DNA"/>
</dbReference>
<dbReference type="AlphaFoldDB" id="A0A4Y8VC45"/>
<proteinExistence type="predicted"/>